<protein>
    <recommendedName>
        <fullName evidence="3">C2H2-type domain-containing protein</fullName>
    </recommendedName>
</protein>
<dbReference type="PROSITE" id="PS50157">
    <property type="entry name" value="ZINC_FINGER_C2H2_2"/>
    <property type="match status" value="1"/>
</dbReference>
<evidence type="ECO:0000256" key="2">
    <source>
        <dbReference type="SAM" id="MobiDB-lite"/>
    </source>
</evidence>
<dbReference type="InterPro" id="IPR036236">
    <property type="entry name" value="Znf_C2H2_sf"/>
</dbReference>
<keyword evidence="1" id="KW-0862">Zinc</keyword>
<keyword evidence="5" id="KW-1185">Reference proteome</keyword>
<feature type="compositionally biased region" description="Polar residues" evidence="2">
    <location>
        <begin position="223"/>
        <end position="238"/>
    </location>
</feature>
<gene>
    <name evidence="4" type="ORF">D9758_006009</name>
</gene>
<feature type="compositionally biased region" description="Low complexity" evidence="2">
    <location>
        <begin position="197"/>
        <end position="211"/>
    </location>
</feature>
<sequence length="333" mass="37011">MSHIFTLDDLARSKVCLEFVNQEQPPSIFWKPRSQPIPVNSSTSSLSIRVNQTFVNGRPSLTIFLIHDPESIDRAHQTPQDVFEPTNAETPLVIADNRLYPQESLPSEPDHNTHNTGNLPLYPSATTPNNLGYGYPSPYSNEHWADAPSRSEPQSRDSPASTPYTQMQSLALNNDENNSALFSSLSSFDMFFGGCEPSPEWPESSSTTGSPHTSLREFGSDAWSDQSESPPGDSSNLNVKEPVGVSRSRSAGRVSRRSSGYVSGGVQPRTNAANKKKRVQCSLCDETFSRRHDMMRHEASQHGKVQQWTCEMCRRFFSSEAMLTVHKCPALRS</sequence>
<dbReference type="Proteomes" id="UP000559256">
    <property type="component" value="Unassembled WGS sequence"/>
</dbReference>
<dbReference type="Gene3D" id="3.30.160.60">
    <property type="entry name" value="Classic Zinc Finger"/>
    <property type="match status" value="1"/>
</dbReference>
<evidence type="ECO:0000256" key="1">
    <source>
        <dbReference type="PROSITE-ProRule" id="PRU00042"/>
    </source>
</evidence>
<evidence type="ECO:0000259" key="3">
    <source>
        <dbReference type="PROSITE" id="PS50157"/>
    </source>
</evidence>
<evidence type="ECO:0000313" key="4">
    <source>
        <dbReference type="EMBL" id="KAF5355240.1"/>
    </source>
</evidence>
<feature type="compositionally biased region" description="Low complexity" evidence="2">
    <location>
        <begin position="243"/>
        <end position="266"/>
    </location>
</feature>
<keyword evidence="1" id="KW-0479">Metal-binding</keyword>
<dbReference type="Pfam" id="PF00096">
    <property type="entry name" value="zf-C2H2"/>
    <property type="match status" value="1"/>
</dbReference>
<dbReference type="GO" id="GO:0008270">
    <property type="term" value="F:zinc ion binding"/>
    <property type="evidence" value="ECO:0007669"/>
    <property type="project" value="UniProtKB-KW"/>
</dbReference>
<name>A0A8H5FZB2_9AGAR</name>
<feature type="domain" description="C2H2-type" evidence="3">
    <location>
        <begin position="279"/>
        <end position="307"/>
    </location>
</feature>
<proteinExistence type="predicted"/>
<feature type="region of interest" description="Disordered" evidence="2">
    <location>
        <begin position="197"/>
        <end position="275"/>
    </location>
</feature>
<dbReference type="SMART" id="SM00355">
    <property type="entry name" value="ZnF_C2H2"/>
    <property type="match status" value="2"/>
</dbReference>
<feature type="compositionally biased region" description="Polar residues" evidence="2">
    <location>
        <begin position="114"/>
        <end position="130"/>
    </location>
</feature>
<reference evidence="4 5" key="1">
    <citation type="journal article" date="2020" name="ISME J.">
        <title>Uncovering the hidden diversity of litter-decomposition mechanisms in mushroom-forming fungi.</title>
        <authorList>
            <person name="Floudas D."/>
            <person name="Bentzer J."/>
            <person name="Ahren D."/>
            <person name="Johansson T."/>
            <person name="Persson P."/>
            <person name="Tunlid A."/>
        </authorList>
    </citation>
    <scope>NUCLEOTIDE SEQUENCE [LARGE SCALE GENOMIC DNA]</scope>
    <source>
        <strain evidence="4 5">CBS 291.85</strain>
    </source>
</reference>
<accession>A0A8H5FZB2</accession>
<evidence type="ECO:0000313" key="5">
    <source>
        <dbReference type="Proteomes" id="UP000559256"/>
    </source>
</evidence>
<comment type="caution">
    <text evidence="4">The sequence shown here is derived from an EMBL/GenBank/DDBJ whole genome shotgun (WGS) entry which is preliminary data.</text>
</comment>
<dbReference type="EMBL" id="JAACJM010000057">
    <property type="protein sequence ID" value="KAF5355240.1"/>
    <property type="molecule type" value="Genomic_DNA"/>
</dbReference>
<feature type="region of interest" description="Disordered" evidence="2">
    <location>
        <begin position="102"/>
        <end position="163"/>
    </location>
</feature>
<dbReference type="InterPro" id="IPR013087">
    <property type="entry name" value="Znf_C2H2_type"/>
</dbReference>
<dbReference type="AlphaFoldDB" id="A0A8H5FZB2"/>
<dbReference type="SUPFAM" id="SSF57667">
    <property type="entry name" value="beta-beta-alpha zinc fingers"/>
    <property type="match status" value="1"/>
</dbReference>
<organism evidence="4 5">
    <name type="scientific">Tetrapyrgos nigripes</name>
    <dbReference type="NCBI Taxonomy" id="182062"/>
    <lineage>
        <taxon>Eukaryota</taxon>
        <taxon>Fungi</taxon>
        <taxon>Dikarya</taxon>
        <taxon>Basidiomycota</taxon>
        <taxon>Agaricomycotina</taxon>
        <taxon>Agaricomycetes</taxon>
        <taxon>Agaricomycetidae</taxon>
        <taxon>Agaricales</taxon>
        <taxon>Marasmiineae</taxon>
        <taxon>Marasmiaceae</taxon>
        <taxon>Tetrapyrgos</taxon>
    </lineage>
</organism>
<keyword evidence="1" id="KW-0863">Zinc-finger</keyword>
<dbReference type="OrthoDB" id="8117402at2759"/>
<dbReference type="PROSITE" id="PS00028">
    <property type="entry name" value="ZINC_FINGER_C2H2_1"/>
    <property type="match status" value="1"/>
</dbReference>